<dbReference type="PANTHER" id="PTHR30273:SF2">
    <property type="entry name" value="PROTEIN FECR"/>
    <property type="match status" value="1"/>
</dbReference>
<evidence type="ECO:0000259" key="3">
    <source>
        <dbReference type="Pfam" id="PF16344"/>
    </source>
</evidence>
<evidence type="ECO:0000313" key="5">
    <source>
        <dbReference type="Proteomes" id="UP000256919"/>
    </source>
</evidence>
<feature type="domain" description="Protein FecR C-terminal" evidence="3">
    <location>
        <begin position="318"/>
        <end position="388"/>
    </location>
</feature>
<dbReference type="Pfam" id="PF04773">
    <property type="entry name" value="FecR"/>
    <property type="match status" value="1"/>
</dbReference>
<dbReference type="AlphaFoldDB" id="A0A3D9LM15"/>
<keyword evidence="5" id="KW-1185">Reference proteome</keyword>
<gene>
    <name evidence="4" type="ORF">DFQ09_111130</name>
</gene>
<evidence type="ECO:0000313" key="4">
    <source>
        <dbReference type="EMBL" id="REE07800.1"/>
    </source>
</evidence>
<keyword evidence="1" id="KW-1133">Transmembrane helix</keyword>
<dbReference type="RefSeq" id="WP_115812904.1">
    <property type="nucleotide sequence ID" value="NZ_QREI01000011.1"/>
</dbReference>
<dbReference type="Gene3D" id="2.60.120.1440">
    <property type="match status" value="1"/>
</dbReference>
<name>A0A3D9LM15_9FLAO</name>
<keyword evidence="1" id="KW-0812">Transmembrane</keyword>
<keyword evidence="1" id="KW-0472">Membrane</keyword>
<dbReference type="InterPro" id="IPR006860">
    <property type="entry name" value="FecR"/>
</dbReference>
<evidence type="ECO:0000259" key="2">
    <source>
        <dbReference type="Pfam" id="PF04773"/>
    </source>
</evidence>
<dbReference type="Proteomes" id="UP000256919">
    <property type="component" value="Unassembled WGS sequence"/>
</dbReference>
<comment type="caution">
    <text evidence="4">The sequence shown here is derived from an EMBL/GenBank/DDBJ whole genome shotgun (WGS) entry which is preliminary data.</text>
</comment>
<dbReference type="OrthoDB" id="649666at2"/>
<organism evidence="4 5">
    <name type="scientific">Winogradskyella pacifica</name>
    <dbReference type="NCBI Taxonomy" id="664642"/>
    <lineage>
        <taxon>Bacteria</taxon>
        <taxon>Pseudomonadati</taxon>
        <taxon>Bacteroidota</taxon>
        <taxon>Flavobacteriia</taxon>
        <taxon>Flavobacteriales</taxon>
        <taxon>Flavobacteriaceae</taxon>
        <taxon>Winogradskyella</taxon>
    </lineage>
</organism>
<dbReference type="PANTHER" id="PTHR30273">
    <property type="entry name" value="PERIPLASMIC SIGNAL SENSOR AND SIGMA FACTOR ACTIVATOR FECR-RELATED"/>
    <property type="match status" value="1"/>
</dbReference>
<protein>
    <submittedName>
        <fullName evidence="4">FecR family protein</fullName>
    </submittedName>
</protein>
<evidence type="ECO:0000256" key="1">
    <source>
        <dbReference type="SAM" id="Phobius"/>
    </source>
</evidence>
<dbReference type="Pfam" id="PF16344">
    <property type="entry name" value="FecR_C"/>
    <property type="match status" value="1"/>
</dbReference>
<dbReference type="InterPro" id="IPR012373">
    <property type="entry name" value="Ferrdict_sens_TM"/>
</dbReference>
<feature type="domain" description="FecR protein" evidence="2">
    <location>
        <begin position="178"/>
        <end position="275"/>
    </location>
</feature>
<accession>A0A3D9LM15</accession>
<dbReference type="GO" id="GO:0016989">
    <property type="term" value="F:sigma factor antagonist activity"/>
    <property type="evidence" value="ECO:0007669"/>
    <property type="project" value="TreeGrafter"/>
</dbReference>
<reference evidence="4 5" key="1">
    <citation type="submission" date="2018-07" db="EMBL/GenBank/DDBJ databases">
        <title>Genomic Encyclopedia of Type Strains, Phase III (KMG-III): the genomes of soil and plant-associated and newly described type strains.</title>
        <authorList>
            <person name="Whitman W."/>
        </authorList>
    </citation>
    <scope>NUCLEOTIDE SEQUENCE [LARGE SCALE GENOMIC DNA]</scope>
    <source>
        <strain evidence="4 5">CECT 7948</strain>
    </source>
</reference>
<dbReference type="InterPro" id="IPR032508">
    <property type="entry name" value="FecR_C"/>
</dbReference>
<dbReference type="EMBL" id="QREI01000011">
    <property type="protein sequence ID" value="REE07800.1"/>
    <property type="molecule type" value="Genomic_DNA"/>
</dbReference>
<proteinExistence type="predicted"/>
<sequence length="389" mass="44342">MTIFRDIFKLSKKLSKALLENKGLQDLETSDLFLDDAKTHIKQHLSNEAIKENLELLNQIDKEADWKNVAEGISGYGKVKPKKHFSISSFYKIAAAILIFISIGYLIINNSIENEDLDTSTTEILAGTDKAILTLDDGSAIVLDEKKQYKNAMVKSDGERLTYTKANTSSKRAFNYLTVPRGGQYQIALSDGTLVWLNADSKLKYPVNFVEGEPRIVELVYGEAYFEVSPSAEHQGNHFKVLTKQQEVDVLGTIFNIKAYNDEPYMYTTLVEGRITIRIDDTLEQLIPTEQTQVELRTNQLTKSIVHVDYDVAWVKGYFNFKDTSLIDIMRVLSRWYDVTIIFETQALEHVKFSGLLHKQQNIEDILNGIKNTKFINAYDLKNKTITIK</sequence>
<dbReference type="Gene3D" id="3.55.50.30">
    <property type="match status" value="1"/>
</dbReference>
<feature type="transmembrane region" description="Helical" evidence="1">
    <location>
        <begin position="90"/>
        <end position="108"/>
    </location>
</feature>